<dbReference type="EMBL" id="JAFDVD010000005">
    <property type="protein sequence ID" value="MBM6399452.1"/>
    <property type="molecule type" value="Genomic_DNA"/>
</dbReference>
<protein>
    <submittedName>
        <fullName evidence="1">Uncharacterized protein</fullName>
    </submittedName>
</protein>
<gene>
    <name evidence="1" type="ORF">JQN70_03545</name>
</gene>
<evidence type="ECO:0000313" key="2">
    <source>
        <dbReference type="Proteomes" id="UP001430172"/>
    </source>
</evidence>
<organism evidence="1 2">
    <name type="scientific">Phycicoccus sonneratiae</name>
    <dbReference type="NCBI Taxonomy" id="2807628"/>
    <lineage>
        <taxon>Bacteria</taxon>
        <taxon>Bacillati</taxon>
        <taxon>Actinomycetota</taxon>
        <taxon>Actinomycetes</taxon>
        <taxon>Micrococcales</taxon>
        <taxon>Intrasporangiaceae</taxon>
        <taxon>Phycicoccus</taxon>
    </lineage>
</organism>
<evidence type="ECO:0000313" key="1">
    <source>
        <dbReference type="EMBL" id="MBM6399452.1"/>
    </source>
</evidence>
<reference evidence="1" key="1">
    <citation type="submission" date="2021-02" db="EMBL/GenBank/DDBJ databases">
        <title>Phycicoccus sp. MQZ13P-5T, whole genome shotgun sequence.</title>
        <authorList>
            <person name="Tuo L."/>
        </authorList>
    </citation>
    <scope>NUCLEOTIDE SEQUENCE</scope>
    <source>
        <strain evidence="1">MQZ13P-5</strain>
    </source>
</reference>
<keyword evidence="2" id="KW-1185">Reference proteome</keyword>
<sequence length="174" mass="18859">MPAPTEECFRALTRPGPWRFTTLRFTHRRADGEQVEAWLRRPGWLRVRTSAGRLHVLDERPARGGPAADPAWRPDWPAMLAPVELAVGTDVGGLAATTRHGRETWWARMTATEGYEPRCPCGSLLGGWGVPWVVGLDVATGVVVSTGPLGEDADDLGFTVTIHAVDDPLTVADG</sequence>
<proteinExistence type="predicted"/>
<comment type="caution">
    <text evidence="1">The sequence shown here is derived from an EMBL/GenBank/DDBJ whole genome shotgun (WGS) entry which is preliminary data.</text>
</comment>
<dbReference type="RefSeq" id="WP_204129949.1">
    <property type="nucleotide sequence ID" value="NZ_JAFDVD010000005.1"/>
</dbReference>
<dbReference type="Proteomes" id="UP001430172">
    <property type="component" value="Unassembled WGS sequence"/>
</dbReference>
<name>A0ABS2CHV3_9MICO</name>
<accession>A0ABS2CHV3</accession>